<dbReference type="PANTHER" id="PTHR39332">
    <property type="entry name" value="BLL4707 PROTEIN"/>
    <property type="match status" value="1"/>
</dbReference>
<evidence type="ECO:0000313" key="2">
    <source>
        <dbReference type="Proteomes" id="UP000269721"/>
    </source>
</evidence>
<evidence type="ECO:0008006" key="3">
    <source>
        <dbReference type="Google" id="ProtNLM"/>
    </source>
</evidence>
<name>A0A4P9W8B8_9FUNG</name>
<gene>
    <name evidence="1" type="ORF">BDK51DRAFT_25508</name>
</gene>
<accession>A0A4P9W8B8</accession>
<dbReference type="EMBL" id="KZ997726">
    <property type="protein sequence ID" value="RKO87040.1"/>
    <property type="molecule type" value="Genomic_DNA"/>
</dbReference>
<dbReference type="Gene3D" id="3.30.530.20">
    <property type="match status" value="1"/>
</dbReference>
<dbReference type="Proteomes" id="UP000269721">
    <property type="component" value="Unassembled WGS sequence"/>
</dbReference>
<dbReference type="AlphaFoldDB" id="A0A4P9W8B8"/>
<sequence>MSIQSATRVWESRVVNAPIGIVWSHVKNADFKFWSAVKSTTFEGGAAEAVQMYSIRELSDLKYFVTYEIIESNPPVATLAALHTIRLIAITHDNSTLVEWKSEYPSSDQTPAVVEDSRFKKKEALQDLVTALAK</sequence>
<dbReference type="PANTHER" id="PTHR39332:SF7">
    <property type="entry name" value="SRPBCC FAMILY PROTEIN"/>
    <property type="match status" value="1"/>
</dbReference>
<reference evidence="2" key="1">
    <citation type="journal article" date="2018" name="Nat. Microbiol.">
        <title>Leveraging single-cell genomics to expand the fungal tree of life.</title>
        <authorList>
            <person name="Ahrendt S.R."/>
            <person name="Quandt C.A."/>
            <person name="Ciobanu D."/>
            <person name="Clum A."/>
            <person name="Salamov A."/>
            <person name="Andreopoulos B."/>
            <person name="Cheng J.F."/>
            <person name="Woyke T."/>
            <person name="Pelin A."/>
            <person name="Henrissat B."/>
            <person name="Reynolds N.K."/>
            <person name="Benny G.L."/>
            <person name="Smith M.E."/>
            <person name="James T.Y."/>
            <person name="Grigoriev I.V."/>
        </authorList>
    </citation>
    <scope>NUCLEOTIDE SEQUENCE [LARGE SCALE GENOMIC DNA]</scope>
</reference>
<dbReference type="InterPro" id="IPR023393">
    <property type="entry name" value="START-like_dom_sf"/>
</dbReference>
<evidence type="ECO:0000313" key="1">
    <source>
        <dbReference type="EMBL" id="RKO87040.1"/>
    </source>
</evidence>
<protein>
    <recommendedName>
        <fullName evidence="3">Bet v1-like protein</fullName>
    </recommendedName>
</protein>
<dbReference type="OrthoDB" id="10255646at2759"/>
<keyword evidence="2" id="KW-1185">Reference proteome</keyword>
<dbReference type="SUPFAM" id="SSF55961">
    <property type="entry name" value="Bet v1-like"/>
    <property type="match status" value="1"/>
</dbReference>
<organism evidence="1 2">
    <name type="scientific">Blyttiomyces helicus</name>
    <dbReference type="NCBI Taxonomy" id="388810"/>
    <lineage>
        <taxon>Eukaryota</taxon>
        <taxon>Fungi</taxon>
        <taxon>Fungi incertae sedis</taxon>
        <taxon>Chytridiomycota</taxon>
        <taxon>Chytridiomycota incertae sedis</taxon>
        <taxon>Chytridiomycetes</taxon>
        <taxon>Chytridiomycetes incertae sedis</taxon>
        <taxon>Blyttiomyces</taxon>
    </lineage>
</organism>
<proteinExistence type="predicted"/>